<evidence type="ECO:0000313" key="1">
    <source>
        <dbReference type="EMBL" id="KRZ69430.1"/>
    </source>
</evidence>
<accession>A0A0V1MCB9</accession>
<reference evidence="1 2" key="1">
    <citation type="submission" date="2015-01" db="EMBL/GenBank/DDBJ databases">
        <title>Evolution of Trichinella species and genotypes.</title>
        <authorList>
            <person name="Korhonen P.K."/>
            <person name="Edoardo P."/>
            <person name="Giuseppe L.R."/>
            <person name="Gasser R.B."/>
        </authorList>
    </citation>
    <scope>NUCLEOTIDE SEQUENCE [LARGE SCALE GENOMIC DNA]</scope>
    <source>
        <strain evidence="1">ISS1980</strain>
    </source>
</reference>
<name>A0A0V1MCB9_9BILA</name>
<sequence length="41" mass="4653">MDQLAAAFILIFPLIYIAYATDTDIYGELSTRRVDCRGELN</sequence>
<evidence type="ECO:0000313" key="2">
    <source>
        <dbReference type="Proteomes" id="UP000054843"/>
    </source>
</evidence>
<organism evidence="1 2">
    <name type="scientific">Trichinella papuae</name>
    <dbReference type="NCBI Taxonomy" id="268474"/>
    <lineage>
        <taxon>Eukaryota</taxon>
        <taxon>Metazoa</taxon>
        <taxon>Ecdysozoa</taxon>
        <taxon>Nematoda</taxon>
        <taxon>Enoplea</taxon>
        <taxon>Dorylaimia</taxon>
        <taxon>Trichinellida</taxon>
        <taxon>Trichinellidae</taxon>
        <taxon>Trichinella</taxon>
    </lineage>
</organism>
<comment type="caution">
    <text evidence="1">The sequence shown here is derived from an EMBL/GenBank/DDBJ whole genome shotgun (WGS) entry which is preliminary data.</text>
</comment>
<proteinExistence type="predicted"/>
<keyword evidence="2" id="KW-1185">Reference proteome</keyword>
<protein>
    <submittedName>
        <fullName evidence="1">Uncharacterized protein</fullName>
    </submittedName>
</protein>
<dbReference type="Proteomes" id="UP000054843">
    <property type="component" value="Unassembled WGS sequence"/>
</dbReference>
<dbReference type="AlphaFoldDB" id="A0A0V1MCB9"/>
<gene>
    <name evidence="1" type="ORF">T10_396</name>
</gene>
<dbReference type="EMBL" id="JYDO01000137">
    <property type="protein sequence ID" value="KRZ69430.1"/>
    <property type="molecule type" value="Genomic_DNA"/>
</dbReference>